<dbReference type="SUPFAM" id="SSF63829">
    <property type="entry name" value="Calcium-dependent phosphotriesterase"/>
    <property type="match status" value="1"/>
</dbReference>
<proteinExistence type="predicted"/>
<dbReference type="GO" id="GO:0008270">
    <property type="term" value="F:zinc ion binding"/>
    <property type="evidence" value="ECO:0007669"/>
    <property type="project" value="UniProtKB-KW"/>
</dbReference>
<dbReference type="Pfam" id="PF01436">
    <property type="entry name" value="NHL"/>
    <property type="match status" value="4"/>
</dbReference>
<name>A0A1V1NWH1_9BACT</name>
<dbReference type="EMBL" id="ATBP01001657">
    <property type="protein sequence ID" value="ETR66930.1"/>
    <property type="molecule type" value="Genomic_DNA"/>
</dbReference>
<dbReference type="PANTHER" id="PTHR24104:SF25">
    <property type="entry name" value="PROTEIN LIN-41"/>
    <property type="match status" value="1"/>
</dbReference>
<dbReference type="InterPro" id="IPR050952">
    <property type="entry name" value="TRIM-NHL_E3_ligases"/>
</dbReference>
<protein>
    <submittedName>
        <fullName evidence="3">PKD domain containing protein</fullName>
    </submittedName>
</protein>
<evidence type="ECO:0000256" key="1">
    <source>
        <dbReference type="ARBA" id="ARBA00022737"/>
    </source>
</evidence>
<evidence type="ECO:0000313" key="4">
    <source>
        <dbReference type="Proteomes" id="UP000189670"/>
    </source>
</evidence>
<feature type="non-terminal residue" evidence="3">
    <location>
        <position position="654"/>
    </location>
</feature>
<feature type="repeat" description="NHL" evidence="2">
    <location>
        <begin position="626"/>
        <end position="646"/>
    </location>
</feature>
<dbReference type="PANTHER" id="PTHR24104">
    <property type="entry name" value="E3 UBIQUITIN-PROTEIN LIGASE NHLRC1-RELATED"/>
    <property type="match status" value="1"/>
</dbReference>
<evidence type="ECO:0000256" key="2">
    <source>
        <dbReference type="PROSITE-ProRule" id="PRU00504"/>
    </source>
</evidence>
<dbReference type="Proteomes" id="UP000189670">
    <property type="component" value="Unassembled WGS sequence"/>
</dbReference>
<evidence type="ECO:0000313" key="3">
    <source>
        <dbReference type="EMBL" id="ETR66930.1"/>
    </source>
</evidence>
<dbReference type="InterPro" id="IPR001258">
    <property type="entry name" value="NHL_repeat"/>
</dbReference>
<reference evidence="4" key="1">
    <citation type="submission" date="2012-11" db="EMBL/GenBank/DDBJ databases">
        <authorList>
            <person name="Lucero-Rivera Y.E."/>
            <person name="Tovar-Ramirez D."/>
        </authorList>
    </citation>
    <scope>NUCLEOTIDE SEQUENCE [LARGE SCALE GENOMIC DNA]</scope>
    <source>
        <strain evidence="4">Araruama</strain>
    </source>
</reference>
<feature type="repeat" description="NHL" evidence="2">
    <location>
        <begin position="555"/>
        <end position="598"/>
    </location>
</feature>
<feature type="repeat" description="NHL" evidence="2">
    <location>
        <begin position="366"/>
        <end position="405"/>
    </location>
</feature>
<sequence>MLSYGDSSARKGVYIVGTVNGLDLNLGDPINFDTSDPYTSSTFWMTNNKLATVCSTIGYGIAAQFESTLPLGIATTAGNAGELVKVTLSGIVDGLSGLSVGSKYYADDNGNITTTETERYLGYALSSTELYLQTENPGAKTIQDGLITAPKLAGSDNEALTNGSEGQILSANGDGTFSWSEAFTVTDGSITSAKIADGSITGDDIANKTIDNTQIADGGIIPSNLAAPNGGSLTNGYYGKSLLSHGDGTFSWEYSSPLVHTDSQRATYFASLRHEPYYELSGPEYLATDASGNLILSDDHKVQTFSTSGQFLSEFGEGRGSGDYQFYNNYGVTWGNDGKMYVADSSNHRVMVYTSAGIFDFQIGTGSFGSGNGEFNTPREVAINSAGKIYVVDTNNHRVQIFSSTGVYESKFGSGSISTNDGEFYSPSSIKIDSDGKIYIADSQNSRIQVFSSTNVFEYSIGSNGSGDGQFNVVNQIAFDSTGKLFATDYNNNRIQVFTKSGTFLYAFGSKTLYPYATLGYMSKPQGITIDRDDNVYVADYIRTVQKFSNDGTPVLRIAQTSFQKGGLNDPIDVDVDDDGNIYVIENGGNRVSVFTSSREFAYSIGTGDMTSDIGGFNYPMDIDVSNGKIYVADSNNTRIQVFNSASGAYEYSI</sequence>
<feature type="repeat" description="NHL" evidence="2">
    <location>
        <begin position="411"/>
        <end position="454"/>
    </location>
</feature>
<dbReference type="Gene3D" id="2.120.10.30">
    <property type="entry name" value="TolB, C-terminal domain"/>
    <property type="match status" value="3"/>
</dbReference>
<organism evidence="3 4">
    <name type="scientific">Candidatus Magnetoglobus multicellularis str. Araruama</name>
    <dbReference type="NCBI Taxonomy" id="890399"/>
    <lineage>
        <taxon>Bacteria</taxon>
        <taxon>Pseudomonadati</taxon>
        <taxon>Thermodesulfobacteriota</taxon>
        <taxon>Desulfobacteria</taxon>
        <taxon>Desulfobacterales</taxon>
        <taxon>Desulfobacteraceae</taxon>
        <taxon>Candidatus Magnetoglobus</taxon>
    </lineage>
</organism>
<dbReference type="InterPro" id="IPR011042">
    <property type="entry name" value="6-blade_b-propeller_TolB-like"/>
</dbReference>
<accession>A0A1V1NWH1</accession>
<dbReference type="PROSITE" id="PS51125">
    <property type="entry name" value="NHL"/>
    <property type="match status" value="5"/>
</dbReference>
<keyword evidence="1" id="KW-0677">Repeat</keyword>
<feature type="repeat" description="NHL" evidence="2">
    <location>
        <begin position="458"/>
        <end position="501"/>
    </location>
</feature>
<gene>
    <name evidence="3" type="ORF">OMM_12172</name>
</gene>
<dbReference type="AlphaFoldDB" id="A0A1V1NWH1"/>
<comment type="caution">
    <text evidence="3">The sequence shown here is derived from an EMBL/GenBank/DDBJ whole genome shotgun (WGS) entry which is preliminary data.</text>
</comment>
<dbReference type="SUPFAM" id="SSF101898">
    <property type="entry name" value="NHL repeat"/>
    <property type="match status" value="1"/>
</dbReference>
<dbReference type="CDD" id="cd14957">
    <property type="entry name" value="NHL_like_2"/>
    <property type="match status" value="1"/>
</dbReference>